<proteinExistence type="predicted"/>
<evidence type="ECO:0000256" key="1">
    <source>
        <dbReference type="SAM" id="Phobius"/>
    </source>
</evidence>
<gene>
    <name evidence="2" type="ORF">BAVI_03594</name>
</gene>
<dbReference type="RefSeq" id="WP_024026935.1">
    <property type="nucleotide sequence ID" value="NZ_ALAN01000026.1"/>
</dbReference>
<dbReference type="AlphaFoldDB" id="A0AB94IT42"/>
<evidence type="ECO:0000313" key="3">
    <source>
        <dbReference type="Proteomes" id="UP000018877"/>
    </source>
</evidence>
<sequence>MKKKSIISLFSVMVLVIAMLGTVAYFSKSFTSDKNIATAAKFNVIAVDSKGNAIGDGQFNLGDELTPGMDALEAYSFKIDKNGTKVPVEYKVNFTMTGDLFPGDNSSPVELTLQSKDGDNWVDVDYSKPITPQNEVENFRVMAAWPHGDNDADFAGKTGNIKLEVIATQVDGNTVKEAKKMYDEANNALNALDAVGSGFNVGNFSKAQSNAVQAQIDALIAYVNGLPSSKGKTDLLADVASLQSALTKKVESRYVSYEIDTKYTNLTQLGLKLSADHSGQVIRNEEARAMMVSAQYQDYGKMFSMEYHPATKKDAAIGDQFKYGLRFNGGVKTIDVTFTNLGAGKWKIDSDWLVEKK</sequence>
<keyword evidence="3" id="KW-1185">Reference proteome</keyword>
<organism evidence="2 3">
    <name type="scientific">Neobacillus vireti LMG 21834</name>
    <dbReference type="NCBI Taxonomy" id="1131730"/>
    <lineage>
        <taxon>Bacteria</taxon>
        <taxon>Bacillati</taxon>
        <taxon>Bacillota</taxon>
        <taxon>Bacilli</taxon>
        <taxon>Bacillales</taxon>
        <taxon>Bacillaceae</taxon>
        <taxon>Neobacillus</taxon>
    </lineage>
</organism>
<evidence type="ECO:0008006" key="4">
    <source>
        <dbReference type="Google" id="ProtNLM"/>
    </source>
</evidence>
<protein>
    <recommendedName>
        <fullName evidence="4">DUF5105 domain-containing protein</fullName>
    </recommendedName>
</protein>
<evidence type="ECO:0000313" key="2">
    <source>
        <dbReference type="EMBL" id="ETI70138.1"/>
    </source>
</evidence>
<dbReference type="Proteomes" id="UP000018877">
    <property type="component" value="Unassembled WGS sequence"/>
</dbReference>
<dbReference type="EMBL" id="ALAN01000026">
    <property type="protein sequence ID" value="ETI70138.1"/>
    <property type="molecule type" value="Genomic_DNA"/>
</dbReference>
<accession>A0AB94IT42</accession>
<comment type="caution">
    <text evidence="2">The sequence shown here is derived from an EMBL/GenBank/DDBJ whole genome shotgun (WGS) entry which is preliminary data.</text>
</comment>
<keyword evidence="1" id="KW-1133">Transmembrane helix</keyword>
<reference evidence="2 3" key="1">
    <citation type="journal article" date="2014" name="Environ. Microbiol.">
        <title>The nitrate-ammonifying and nosZ-carrying bacterium Bacillus vireti is a potent source and sink for nitric and nitrous oxide under high nitrate conditions.</title>
        <authorList>
            <person name="Mania D."/>
            <person name="Heylen K."/>
            <person name="van Spanning R.J."/>
            <person name="Frostegard A."/>
        </authorList>
    </citation>
    <scope>NUCLEOTIDE SEQUENCE [LARGE SCALE GENOMIC DNA]</scope>
    <source>
        <strain evidence="2 3">LMG 21834</strain>
    </source>
</reference>
<keyword evidence="1" id="KW-0812">Transmembrane</keyword>
<feature type="transmembrane region" description="Helical" evidence="1">
    <location>
        <begin position="7"/>
        <end position="26"/>
    </location>
</feature>
<name>A0AB94IT42_9BACI</name>
<keyword evidence="1" id="KW-0472">Membrane</keyword>